<evidence type="ECO:0000313" key="3">
    <source>
        <dbReference type="Proteomes" id="UP000008281"/>
    </source>
</evidence>
<feature type="compositionally biased region" description="Acidic residues" evidence="1">
    <location>
        <begin position="17"/>
        <end position="31"/>
    </location>
</feature>
<evidence type="ECO:0000256" key="1">
    <source>
        <dbReference type="SAM" id="MobiDB-lite"/>
    </source>
</evidence>
<organism evidence="3">
    <name type="scientific">Caenorhabditis remanei</name>
    <name type="common">Caenorhabditis vulgaris</name>
    <dbReference type="NCBI Taxonomy" id="31234"/>
    <lineage>
        <taxon>Eukaryota</taxon>
        <taxon>Metazoa</taxon>
        <taxon>Ecdysozoa</taxon>
        <taxon>Nematoda</taxon>
        <taxon>Chromadorea</taxon>
        <taxon>Rhabditida</taxon>
        <taxon>Rhabditina</taxon>
        <taxon>Rhabditomorpha</taxon>
        <taxon>Rhabditoidea</taxon>
        <taxon>Rhabditidae</taxon>
        <taxon>Peloderinae</taxon>
        <taxon>Caenorhabditis</taxon>
    </lineage>
</organism>
<evidence type="ECO:0000313" key="2">
    <source>
        <dbReference type="EMBL" id="EFO95988.1"/>
    </source>
</evidence>
<dbReference type="Proteomes" id="UP000008281">
    <property type="component" value="Unassembled WGS sequence"/>
</dbReference>
<dbReference type="eggNOG" id="ENOG502R9ZA">
    <property type="taxonomic scope" value="Eukaryota"/>
</dbReference>
<dbReference type="EMBL" id="DS270609">
    <property type="protein sequence ID" value="EFO95988.1"/>
    <property type="molecule type" value="Genomic_DNA"/>
</dbReference>
<dbReference type="AlphaFoldDB" id="E3NUM7"/>
<accession>E3NUM7</accession>
<dbReference type="HOGENOM" id="CLU_021120_0_0_1"/>
<reference evidence="2" key="1">
    <citation type="submission" date="2007-07" db="EMBL/GenBank/DDBJ databases">
        <title>PCAP assembly of the Caenorhabditis remanei genome.</title>
        <authorList>
            <consortium name="The Caenorhabditis remanei Sequencing Consortium"/>
            <person name="Wilson R.K."/>
        </authorList>
    </citation>
    <scope>NUCLEOTIDE SEQUENCE [LARGE SCALE GENOMIC DNA]</scope>
    <source>
        <strain evidence="2">PB4641</strain>
    </source>
</reference>
<protein>
    <submittedName>
        <fullName evidence="2">Uncharacterized protein</fullName>
    </submittedName>
</protein>
<proteinExistence type="predicted"/>
<dbReference type="OrthoDB" id="5905562at2759"/>
<gene>
    <name evidence="2" type="ORF">CRE_11628</name>
</gene>
<keyword evidence="3" id="KW-1185">Reference proteome</keyword>
<feature type="region of interest" description="Disordered" evidence="1">
    <location>
        <begin position="1"/>
        <end position="40"/>
    </location>
</feature>
<sequence length="606" mass="70315">MFNVDTTVPEENREVYEDYDNDDDDEDDVFETSEHREEVENYTNDQCRMYGSVDINDMSDDRGEGSESEIEVLSEDGQGRYESDDENEWMEEYQDERVNEEDLDYRLLALVNFYCKEGISGKCMRRMLSLMAVVYGEKAPFTFKEVMKVVNGAGQNVIQSVTFYCNRCARQKRFKEEKCIECNENRSEVLNRITLVKCNVKWQIEQQLQLNASEIVDAHFKIHNGIDKFSEEDIRKYPGYRSKMETKQEFERRNINLIFTLFSDGAAFKSISRREVTPVLMRLEGTDLESKLGGKKFGLVSMVFADGGVKKIFAEKFVQKSFGDMPVDVKMSIRGTMWNFKLTILTFMADMKERKLLTGLPNWNQEIGCCECVTEGQMKRSGTASYNNYNHFSLLPKIFEYFPPKSFCLDPFHIRECGISKHLVAEILKPTNWTNLKLKYGALGAIVECIDRIVPYTYDTVPLVSIRKSSKSTGREMDKKAVILCGLVSHQKFCTSHEYNALFIGLFYSFMCQGNRLCDFDKLKTLKTAVYKLHSLVEPDSITIKYHVILKLQSFYNHISSHEVQYGKMHTSEVFEREHKNLMKSVNYQSTNCEQSIIVRYGCEHN</sequence>
<dbReference type="InParanoid" id="E3NUM7"/>
<name>E3NUM7_CAERE</name>